<feature type="chain" id="PRO_5046494353" evidence="1">
    <location>
        <begin position="21"/>
        <end position="312"/>
    </location>
</feature>
<evidence type="ECO:0000313" key="3">
    <source>
        <dbReference type="Proteomes" id="UP001642464"/>
    </source>
</evidence>
<comment type="caution">
    <text evidence="2">The sequence shown here is derived from an EMBL/GenBank/DDBJ whole genome shotgun (WGS) entry which is preliminary data.</text>
</comment>
<sequence length="312" mass="34959">MARWIILTLLWHLLSMLSAADEFAEALEHCGERDEVFNTSLLQLGTTLARTPTNPCGYLLIDTCSNLSLGCSNACATHSHGSDCYRPVEDVMAEHPGEDGYCYFNSVAFYVKYGGPTPDFEAEAASGITYLRHGEYKGLNTGPLLTYHFEGEVIASHMDSMHYSYDDIYAYSLGFLQGQGIDSWRMKNATDWISLSEEKCKTIQQRYNFSKAELVLSDWLDFNQVIATMACCSAGISCATDENNRRLSGFQSVSQCRPVTRRDFAKHHYMKCLLGYRNSAADMAYLHSRACLLAGHRIGHFSDCPYVPPVDF</sequence>
<keyword evidence="1" id="KW-0732">Signal</keyword>
<dbReference type="Proteomes" id="UP001642464">
    <property type="component" value="Unassembled WGS sequence"/>
</dbReference>
<keyword evidence="3" id="KW-1185">Reference proteome</keyword>
<gene>
    <name evidence="2" type="ORF">SCF082_LOCUS23451</name>
</gene>
<dbReference type="EMBL" id="CAXAMM010017015">
    <property type="protein sequence ID" value="CAK9040261.1"/>
    <property type="molecule type" value="Genomic_DNA"/>
</dbReference>
<feature type="signal peptide" evidence="1">
    <location>
        <begin position="1"/>
        <end position="20"/>
    </location>
</feature>
<evidence type="ECO:0000313" key="2">
    <source>
        <dbReference type="EMBL" id="CAK9040261.1"/>
    </source>
</evidence>
<accession>A0ABP0LM23</accession>
<organism evidence="2 3">
    <name type="scientific">Durusdinium trenchii</name>
    <dbReference type="NCBI Taxonomy" id="1381693"/>
    <lineage>
        <taxon>Eukaryota</taxon>
        <taxon>Sar</taxon>
        <taxon>Alveolata</taxon>
        <taxon>Dinophyceae</taxon>
        <taxon>Suessiales</taxon>
        <taxon>Symbiodiniaceae</taxon>
        <taxon>Durusdinium</taxon>
    </lineage>
</organism>
<protein>
    <submittedName>
        <fullName evidence="2">Uncharacterized protein</fullName>
    </submittedName>
</protein>
<reference evidence="2 3" key="1">
    <citation type="submission" date="2024-02" db="EMBL/GenBank/DDBJ databases">
        <authorList>
            <person name="Chen Y."/>
            <person name="Shah S."/>
            <person name="Dougan E. K."/>
            <person name="Thang M."/>
            <person name="Chan C."/>
        </authorList>
    </citation>
    <scope>NUCLEOTIDE SEQUENCE [LARGE SCALE GENOMIC DNA]</scope>
</reference>
<evidence type="ECO:0000256" key="1">
    <source>
        <dbReference type="SAM" id="SignalP"/>
    </source>
</evidence>
<name>A0ABP0LM23_9DINO</name>
<proteinExistence type="predicted"/>